<evidence type="ECO:0000256" key="1">
    <source>
        <dbReference type="ARBA" id="ARBA00023015"/>
    </source>
</evidence>
<sequence>MTREIPSVWARPKKGREQPALSREQIVSEAIKLLDTDGLDALSMRNLGKRLYAGATSLYRHVVNKDELIELAIDEVYGEIEVPSGDDWRAGVISTAQSVRAMITRHPWVGSVLGQVGLSYLGPNVIRMSDKMLALFEQGGFGLVDGNRAMRLVLSYVIGAGIGEAAWLTSLARSGLSDAEWAEQVLPLAKQAAAPYPRLLAALDTPDTEDLFAYGLDALLDGLVAKRP</sequence>
<dbReference type="Gene3D" id="1.10.357.10">
    <property type="entry name" value="Tetracycline Repressor, domain 2"/>
    <property type="match status" value="1"/>
</dbReference>
<evidence type="ECO:0000313" key="7">
    <source>
        <dbReference type="Proteomes" id="UP001521150"/>
    </source>
</evidence>
<organism evidence="6 7">
    <name type="scientific">Kibdelosporangium philippinense</name>
    <dbReference type="NCBI Taxonomy" id="211113"/>
    <lineage>
        <taxon>Bacteria</taxon>
        <taxon>Bacillati</taxon>
        <taxon>Actinomycetota</taxon>
        <taxon>Actinomycetes</taxon>
        <taxon>Pseudonocardiales</taxon>
        <taxon>Pseudonocardiaceae</taxon>
        <taxon>Kibdelosporangium</taxon>
    </lineage>
</organism>
<dbReference type="InterPro" id="IPR050109">
    <property type="entry name" value="HTH-type_TetR-like_transc_reg"/>
</dbReference>
<dbReference type="Pfam" id="PF00440">
    <property type="entry name" value="TetR_N"/>
    <property type="match status" value="1"/>
</dbReference>
<dbReference type="InterPro" id="IPR001647">
    <property type="entry name" value="HTH_TetR"/>
</dbReference>
<gene>
    <name evidence="6" type="ORF">LWC34_32070</name>
</gene>
<protein>
    <submittedName>
        <fullName evidence="6">TetR/AcrR family transcriptional regulator</fullName>
    </submittedName>
</protein>
<feature type="DNA-binding region" description="H-T-H motif" evidence="4">
    <location>
        <begin position="43"/>
        <end position="62"/>
    </location>
</feature>
<evidence type="ECO:0000313" key="6">
    <source>
        <dbReference type="EMBL" id="MCE7007421.1"/>
    </source>
</evidence>
<feature type="domain" description="HTH tetR-type" evidence="5">
    <location>
        <begin position="20"/>
        <end position="80"/>
    </location>
</feature>
<dbReference type="RefSeq" id="WP_233729033.1">
    <property type="nucleotide sequence ID" value="NZ_JAJVCN010000003.1"/>
</dbReference>
<evidence type="ECO:0000256" key="4">
    <source>
        <dbReference type="PROSITE-ProRule" id="PRU00335"/>
    </source>
</evidence>
<dbReference type="InterPro" id="IPR009057">
    <property type="entry name" value="Homeodomain-like_sf"/>
</dbReference>
<dbReference type="EMBL" id="JAJVCN010000003">
    <property type="protein sequence ID" value="MCE7007421.1"/>
    <property type="molecule type" value="Genomic_DNA"/>
</dbReference>
<evidence type="ECO:0000259" key="5">
    <source>
        <dbReference type="PROSITE" id="PS50977"/>
    </source>
</evidence>
<dbReference type="SUPFAM" id="SSF48498">
    <property type="entry name" value="Tetracyclin repressor-like, C-terminal domain"/>
    <property type="match status" value="1"/>
</dbReference>
<evidence type="ECO:0000256" key="2">
    <source>
        <dbReference type="ARBA" id="ARBA00023125"/>
    </source>
</evidence>
<dbReference type="SUPFAM" id="SSF46689">
    <property type="entry name" value="Homeodomain-like"/>
    <property type="match status" value="1"/>
</dbReference>
<reference evidence="6 7" key="1">
    <citation type="submission" date="2021-12" db="EMBL/GenBank/DDBJ databases">
        <title>Genome sequence of Kibdelosporangium philippinense ATCC 49844.</title>
        <authorList>
            <person name="Fedorov E.A."/>
            <person name="Omeragic M."/>
            <person name="Shalygina K.F."/>
            <person name="Maclea K.S."/>
        </authorList>
    </citation>
    <scope>NUCLEOTIDE SEQUENCE [LARGE SCALE GENOMIC DNA]</scope>
    <source>
        <strain evidence="6 7">ATCC 49844</strain>
    </source>
</reference>
<keyword evidence="1" id="KW-0805">Transcription regulation</keyword>
<keyword evidence="7" id="KW-1185">Reference proteome</keyword>
<name>A0ABS8ZLB9_9PSEU</name>
<dbReference type="Proteomes" id="UP001521150">
    <property type="component" value="Unassembled WGS sequence"/>
</dbReference>
<keyword evidence="2 4" id="KW-0238">DNA-binding</keyword>
<evidence type="ECO:0000256" key="3">
    <source>
        <dbReference type="ARBA" id="ARBA00023163"/>
    </source>
</evidence>
<dbReference type="PANTHER" id="PTHR30055:SF151">
    <property type="entry name" value="TRANSCRIPTIONAL REGULATORY PROTEIN"/>
    <property type="match status" value="1"/>
</dbReference>
<dbReference type="Gene3D" id="1.10.10.60">
    <property type="entry name" value="Homeodomain-like"/>
    <property type="match status" value="1"/>
</dbReference>
<dbReference type="InterPro" id="IPR004111">
    <property type="entry name" value="Repressor_TetR_C"/>
</dbReference>
<dbReference type="Pfam" id="PF02909">
    <property type="entry name" value="TetR_C_1"/>
    <property type="match status" value="1"/>
</dbReference>
<dbReference type="PROSITE" id="PS01081">
    <property type="entry name" value="HTH_TETR_1"/>
    <property type="match status" value="1"/>
</dbReference>
<dbReference type="PROSITE" id="PS50977">
    <property type="entry name" value="HTH_TETR_2"/>
    <property type="match status" value="1"/>
</dbReference>
<dbReference type="InterPro" id="IPR023772">
    <property type="entry name" value="DNA-bd_HTH_TetR-type_CS"/>
</dbReference>
<proteinExistence type="predicted"/>
<keyword evidence="3" id="KW-0804">Transcription</keyword>
<dbReference type="PANTHER" id="PTHR30055">
    <property type="entry name" value="HTH-TYPE TRANSCRIPTIONAL REGULATOR RUTR"/>
    <property type="match status" value="1"/>
</dbReference>
<comment type="caution">
    <text evidence="6">The sequence shown here is derived from an EMBL/GenBank/DDBJ whole genome shotgun (WGS) entry which is preliminary data.</text>
</comment>
<accession>A0ABS8ZLB9</accession>
<dbReference type="InterPro" id="IPR036271">
    <property type="entry name" value="Tet_transcr_reg_TetR-rel_C_sf"/>
</dbReference>